<evidence type="ECO:0000313" key="4">
    <source>
        <dbReference type="Proteomes" id="UP001152561"/>
    </source>
</evidence>
<dbReference type="Pfam" id="PF25418">
    <property type="entry name" value="DUF7890"/>
    <property type="match status" value="2"/>
</dbReference>
<feature type="region of interest" description="Disordered" evidence="1">
    <location>
        <begin position="52"/>
        <end position="85"/>
    </location>
</feature>
<evidence type="ECO:0000259" key="2">
    <source>
        <dbReference type="Pfam" id="PF25418"/>
    </source>
</evidence>
<dbReference type="PANTHER" id="PTHR36782">
    <property type="entry name" value="BNAC03G62080D PROTEIN"/>
    <property type="match status" value="1"/>
</dbReference>
<evidence type="ECO:0000256" key="1">
    <source>
        <dbReference type="SAM" id="MobiDB-lite"/>
    </source>
</evidence>
<reference evidence="4" key="1">
    <citation type="journal article" date="2023" name="Proc. Natl. Acad. Sci. U.S.A.">
        <title>Genomic and structural basis for evolution of tropane alkaloid biosynthesis.</title>
        <authorList>
            <person name="Wanga Y.-J."/>
            <person name="Taina T."/>
            <person name="Yua J.-Y."/>
            <person name="Lia J."/>
            <person name="Xua B."/>
            <person name="Chenc J."/>
            <person name="D'Auriad J.C."/>
            <person name="Huanga J.-P."/>
            <person name="Huanga S.-X."/>
        </authorList>
    </citation>
    <scope>NUCLEOTIDE SEQUENCE [LARGE SCALE GENOMIC DNA]</scope>
    <source>
        <strain evidence="4">cv. KIB-2019</strain>
    </source>
</reference>
<evidence type="ECO:0000313" key="3">
    <source>
        <dbReference type="EMBL" id="KAJ8555871.1"/>
    </source>
</evidence>
<name>A0A9Q1MBL7_9SOLA</name>
<organism evidence="3 4">
    <name type="scientific">Anisodus acutangulus</name>
    <dbReference type="NCBI Taxonomy" id="402998"/>
    <lineage>
        <taxon>Eukaryota</taxon>
        <taxon>Viridiplantae</taxon>
        <taxon>Streptophyta</taxon>
        <taxon>Embryophyta</taxon>
        <taxon>Tracheophyta</taxon>
        <taxon>Spermatophyta</taxon>
        <taxon>Magnoliopsida</taxon>
        <taxon>eudicotyledons</taxon>
        <taxon>Gunneridae</taxon>
        <taxon>Pentapetalae</taxon>
        <taxon>asterids</taxon>
        <taxon>lamiids</taxon>
        <taxon>Solanales</taxon>
        <taxon>Solanaceae</taxon>
        <taxon>Solanoideae</taxon>
        <taxon>Hyoscyameae</taxon>
        <taxon>Anisodus</taxon>
    </lineage>
</organism>
<comment type="caution">
    <text evidence="3">The sequence shown here is derived from an EMBL/GenBank/DDBJ whole genome shotgun (WGS) entry which is preliminary data.</text>
</comment>
<feature type="domain" description="DUF7890" evidence="2">
    <location>
        <begin position="94"/>
        <end position="138"/>
    </location>
</feature>
<dbReference type="EMBL" id="JAJAGQ010000008">
    <property type="protein sequence ID" value="KAJ8555871.1"/>
    <property type="molecule type" value="Genomic_DNA"/>
</dbReference>
<feature type="compositionally biased region" description="Basic and acidic residues" evidence="1">
    <location>
        <begin position="52"/>
        <end position="83"/>
    </location>
</feature>
<proteinExistence type="predicted"/>
<dbReference type="OrthoDB" id="1300397at2759"/>
<feature type="region of interest" description="Disordered" evidence="1">
    <location>
        <begin position="251"/>
        <end position="272"/>
    </location>
</feature>
<sequence length="272" mass="30714">MGFGSSLLKGIHFGERCKSRRSKVVESSTITTTYVCRDELDKKKPKIKKQVKFDLEPKYHPSEEEISHEEENKNKSNLEKTRVQEGANHANYDGIKVKILMKKEDATRLLLKYREEGALEFMDVAQQLVQVPSTSVRVLSSPSHRDELDKKKPKIKKQVKFDLEPKCQPQEEASTLLELNKKSGTSLEKYKVGGGGGNDRANSGRVKVKILMRKEDAAKLLSKCREGGILEFMDVAQELVQVPSSSIRFLSSPNHNTLESHDCSLKTIPEES</sequence>
<dbReference type="PANTHER" id="PTHR36782:SF1">
    <property type="entry name" value="CALCIUM UNIPORTER PROTEIN"/>
    <property type="match status" value="1"/>
</dbReference>
<gene>
    <name evidence="3" type="ORF">K7X08_013367</name>
</gene>
<protein>
    <recommendedName>
        <fullName evidence="2">DUF7890 domain-containing protein</fullName>
    </recommendedName>
</protein>
<feature type="domain" description="DUF7890" evidence="2">
    <location>
        <begin position="205"/>
        <end position="248"/>
    </location>
</feature>
<keyword evidence="4" id="KW-1185">Reference proteome</keyword>
<dbReference type="AlphaFoldDB" id="A0A9Q1MBL7"/>
<accession>A0A9Q1MBL7</accession>
<dbReference type="Proteomes" id="UP001152561">
    <property type="component" value="Unassembled WGS sequence"/>
</dbReference>
<dbReference type="InterPro" id="IPR057212">
    <property type="entry name" value="DUF7890"/>
</dbReference>